<evidence type="ECO:0000313" key="1">
    <source>
        <dbReference type="EMBL" id="PHH59607.1"/>
    </source>
</evidence>
<keyword evidence="2" id="KW-1185">Reference proteome</keyword>
<proteinExistence type="predicted"/>
<comment type="caution">
    <text evidence="1">The sequence shown here is derived from an EMBL/GenBank/DDBJ whole genome shotgun (WGS) entry which is preliminary data.</text>
</comment>
<organism evidence="1 2">
    <name type="scientific">Ophiocordyceps australis</name>
    <dbReference type="NCBI Taxonomy" id="1399860"/>
    <lineage>
        <taxon>Eukaryota</taxon>
        <taxon>Fungi</taxon>
        <taxon>Dikarya</taxon>
        <taxon>Ascomycota</taxon>
        <taxon>Pezizomycotina</taxon>
        <taxon>Sordariomycetes</taxon>
        <taxon>Hypocreomycetidae</taxon>
        <taxon>Hypocreales</taxon>
        <taxon>Ophiocordycipitaceae</taxon>
        <taxon>Ophiocordyceps</taxon>
    </lineage>
</organism>
<dbReference type="EMBL" id="NJET01000193">
    <property type="protein sequence ID" value="PHH59607.1"/>
    <property type="molecule type" value="Genomic_DNA"/>
</dbReference>
<dbReference type="OrthoDB" id="3518210at2759"/>
<accession>A0A2C5XT17</accession>
<sequence length="133" mass="14969">MSLEWKPEHPQQFFAPGWHAEAHTPVVDGKYYDRASGELRDASGGEYSGPPEVDLVIMSLHADSSQCVYRAARPFPLEALLCHIMGIVKERKLEIDSLTATTFAIRIILSHELTVDQFNQVADEMSNGIWKQK</sequence>
<gene>
    <name evidence="1" type="ORF">CDD81_2819</name>
</gene>
<dbReference type="Proteomes" id="UP000226192">
    <property type="component" value="Unassembled WGS sequence"/>
</dbReference>
<name>A0A2C5XT17_9HYPO</name>
<reference evidence="1 2" key="1">
    <citation type="submission" date="2017-06" db="EMBL/GenBank/DDBJ databases">
        <title>Ant-infecting Ophiocordyceps genomes reveal a high diversity of potential behavioral manipulation genes and a possible major role for enterotoxins.</title>
        <authorList>
            <person name="De Bekker C."/>
            <person name="Evans H.C."/>
            <person name="Brachmann A."/>
            <person name="Hughes D.P."/>
        </authorList>
    </citation>
    <scope>NUCLEOTIDE SEQUENCE [LARGE SCALE GENOMIC DNA]</scope>
    <source>
        <strain evidence="1 2">Map64</strain>
    </source>
</reference>
<dbReference type="AlphaFoldDB" id="A0A2C5XT17"/>
<evidence type="ECO:0000313" key="2">
    <source>
        <dbReference type="Proteomes" id="UP000226192"/>
    </source>
</evidence>
<protein>
    <submittedName>
        <fullName evidence="1">Uncharacterized protein</fullName>
    </submittedName>
</protein>